<evidence type="ECO:0000259" key="1">
    <source>
        <dbReference type="Pfam" id="PF18894"/>
    </source>
</evidence>
<sequence length="211" mass="23591">MKKKQFATPGARPFPPESFADPLSGRYLPAPEVLKWVRSTILTERGALYNEDHAHLECADVHFMWAPMGFVKAGRTVLGQCEEVTFRCGPWQKGRQQQQMADWFGAVPDFLITLDASYCLTCSDAEFCALLEHELYHIAQEMDDFGAPAFNKYGLPKLCMRSHDVEEFVGVVRRYGAGEDVQRMIDAAKTPPEVAKINIARACGTCLLKAA</sequence>
<dbReference type="Proteomes" id="UP001373909">
    <property type="component" value="Chromosome"/>
</dbReference>
<feature type="domain" description="Putative phage metallopeptidase" evidence="1">
    <location>
        <begin position="35"/>
        <end position="189"/>
    </location>
</feature>
<name>A0ABZ2GKF0_9BURK</name>
<dbReference type="GO" id="GO:0016787">
    <property type="term" value="F:hydrolase activity"/>
    <property type="evidence" value="ECO:0007669"/>
    <property type="project" value="UniProtKB-KW"/>
</dbReference>
<keyword evidence="2" id="KW-0378">Hydrolase</keyword>
<dbReference type="Pfam" id="PF18894">
    <property type="entry name" value="PhageMetallopep"/>
    <property type="match status" value="1"/>
</dbReference>
<organism evidence="2 3">
    <name type="scientific">Janthinobacterium aestuarii</name>
    <dbReference type="NCBI Taxonomy" id="2985511"/>
    <lineage>
        <taxon>Bacteria</taxon>
        <taxon>Pseudomonadati</taxon>
        <taxon>Pseudomonadota</taxon>
        <taxon>Betaproteobacteria</taxon>
        <taxon>Burkholderiales</taxon>
        <taxon>Oxalobacteraceae</taxon>
        <taxon>Janthinobacterium</taxon>
    </lineage>
</organism>
<dbReference type="EMBL" id="CP142523">
    <property type="protein sequence ID" value="WWO44518.1"/>
    <property type="molecule type" value="Genomic_DNA"/>
</dbReference>
<gene>
    <name evidence="2" type="ORF">OPV09_17510</name>
</gene>
<evidence type="ECO:0000313" key="2">
    <source>
        <dbReference type="EMBL" id="WWO44518.1"/>
    </source>
</evidence>
<evidence type="ECO:0000313" key="3">
    <source>
        <dbReference type="Proteomes" id="UP001373909"/>
    </source>
</evidence>
<dbReference type="EC" id="3.4.24.-" evidence="2"/>
<dbReference type="RefSeq" id="WP_338678928.1">
    <property type="nucleotide sequence ID" value="NZ_CP142523.1"/>
</dbReference>
<accession>A0ABZ2GKF0</accession>
<keyword evidence="3" id="KW-1185">Reference proteome</keyword>
<proteinExistence type="predicted"/>
<protein>
    <submittedName>
        <fullName evidence="2">Metallopeptidase</fullName>
        <ecNumber evidence="2">3.4.24.-</ecNumber>
    </submittedName>
</protein>
<dbReference type="InterPro" id="IPR043998">
    <property type="entry name" value="Put_Metallopep"/>
</dbReference>
<reference evidence="2 3" key="1">
    <citation type="submission" date="2024-01" db="EMBL/GenBank/DDBJ databases">
        <title>Draft genome sequences of nine bacterial species from freshwater ponds near Washington, DC.</title>
        <authorList>
            <person name="Pavloudi C."/>
            <person name="Oliver L."/>
            <person name="Slattery K."/>
            <person name="Lissner G."/>
            <person name="Saw J.H."/>
        </authorList>
    </citation>
    <scope>NUCLEOTIDE SEQUENCE [LARGE SCALE GENOMIC DNA]</scope>
    <source>
        <strain evidence="3">TB1-E2</strain>
    </source>
</reference>